<organism evidence="1 2">
    <name type="scientific">Faecalibacterium langellae</name>
    <dbReference type="NCBI Taxonomy" id="3435293"/>
    <lineage>
        <taxon>Bacteria</taxon>
        <taxon>Bacillati</taxon>
        <taxon>Bacillota</taxon>
        <taxon>Clostridia</taxon>
        <taxon>Eubacteriales</taxon>
        <taxon>Oscillospiraceae</taxon>
        <taxon>Faecalibacterium</taxon>
    </lineage>
</organism>
<protein>
    <submittedName>
        <fullName evidence="1">Uncharacterized protein</fullName>
    </submittedName>
</protein>
<sequence length="308" mass="33275">MKAKRWIAFTLAAAFALSAAAMPVLAAAPALKPGSALEEENDMVSIRIKASGNLVYGSDYKLEVQTTPENTQYLAVVLGTGGEANGYVTLLMSDKIRTLLKMIPLPKKMSQTPDQVEEFNVYSYLKQLIDGNDVGVLLRVADEVVSVMDTIHFYVPQVEQVASGLRLALNLIRKYLPEGAFSRIYLDEQPVDSGNYVAGAVALENGDVNTAGFAMFKIKQKTDGVRMYWAQQAEAPMSAAEAAAFNPAAVLEVDGQVVPTDKVTYTYKKNGSLCSTGSLPTEPGTYVETAEIGGNYSCSKISRNIVVY</sequence>
<comment type="caution">
    <text evidence="1">The sequence shown here is derived from an EMBL/GenBank/DDBJ whole genome shotgun (WGS) entry which is preliminary data.</text>
</comment>
<reference evidence="1 2" key="1">
    <citation type="journal article" date="2017" name="Front. Microbiol.">
        <title>New Insights into the Diversity of the Genus Faecalibacterium.</title>
        <authorList>
            <person name="Benevides L."/>
            <person name="Burman S."/>
            <person name="Martin R."/>
            <person name="Robert V."/>
            <person name="Thomas M."/>
            <person name="Miquel S."/>
            <person name="Chain F."/>
            <person name="Sokol H."/>
            <person name="Bermudez-Humaran L.G."/>
            <person name="Morrison M."/>
            <person name="Langella P."/>
            <person name="Azevedo V.A."/>
            <person name="Chatel J.M."/>
            <person name="Soares S."/>
        </authorList>
    </citation>
    <scope>NUCLEOTIDE SEQUENCE [LARGE SCALE GENOMIC DNA]</scope>
    <source>
        <strain evidence="2">CNCM I-4541</strain>
    </source>
</reference>
<dbReference type="EMBL" id="NMTR01000016">
    <property type="protein sequence ID" value="PDX61317.1"/>
    <property type="molecule type" value="Genomic_DNA"/>
</dbReference>
<accession>A0ACC9CZW1</accession>
<evidence type="ECO:0000313" key="1">
    <source>
        <dbReference type="EMBL" id="PDX61317.1"/>
    </source>
</evidence>
<dbReference type="Proteomes" id="UP000220959">
    <property type="component" value="Unassembled WGS sequence"/>
</dbReference>
<proteinExistence type="predicted"/>
<evidence type="ECO:0000313" key="2">
    <source>
        <dbReference type="Proteomes" id="UP000220959"/>
    </source>
</evidence>
<gene>
    <name evidence="1" type="ORF">CGS49_06710</name>
</gene>
<name>A0ACC9CZW1_9FIRM</name>
<keyword evidence="2" id="KW-1185">Reference proteome</keyword>